<dbReference type="GO" id="GO:0016887">
    <property type="term" value="F:ATP hydrolysis activity"/>
    <property type="evidence" value="ECO:0007669"/>
    <property type="project" value="InterPro"/>
</dbReference>
<dbReference type="STRING" id="51031.W2T1B0"/>
<keyword evidence="4" id="KW-0378">Hydrolase</keyword>
<proteinExistence type="inferred from homology"/>
<dbReference type="GO" id="GO:0043001">
    <property type="term" value="P:Golgi to plasma membrane protein transport"/>
    <property type="evidence" value="ECO:0007669"/>
    <property type="project" value="TreeGrafter"/>
</dbReference>
<dbReference type="FunFam" id="1.10.8.60:FF:000026">
    <property type="entry name" value="vesicle-fusing ATPase isoform X1"/>
    <property type="match status" value="1"/>
</dbReference>
<evidence type="ECO:0000256" key="4">
    <source>
        <dbReference type="RuleBase" id="RU367045"/>
    </source>
</evidence>
<dbReference type="SMART" id="SM00382">
    <property type="entry name" value="AAA"/>
    <property type="match status" value="1"/>
</dbReference>
<keyword evidence="2 4" id="KW-0547">Nucleotide-binding</keyword>
<dbReference type="EC" id="3.6.4.6" evidence="4"/>
<sequence>MTNRKDMIDEALLRPGRLEVQMEVSLPDEFGRLQILKIHTSRMREYKKLDPEVNLEDLAKRTKNFSGAEIEGLVRAAQSSAMNRLVKAGGKVQLDSDAIEKLMINAADFDYALENDIKPAFGRSDESLEKFLRRGMVVWGSEVTRILEEGARLVEETINPDAGGFVTAVLAGAPRTGKSFLAAEIARTSDFPLIKVVSPGDMVGFSESAKCQALRKAFGDALRSKLSVLLIDNIERLLDYSPVGPRFSNLVLQALLVLLNEPPPPNHRLLVLATSSNRSFLRELELINAFGHVIDVPVLSTPTHILHVLQESEVFTNNELEKLAHDLQNLLHQQRYVSEHIVAAPSSPYEEEKIPTVFGKAHPPYGIGIKRLLGLIDFCRKCEEGYRAQMLYNKIEAIAIGVE</sequence>
<dbReference type="KEGG" id="nai:NECAME_12151"/>
<dbReference type="InterPro" id="IPR003593">
    <property type="entry name" value="AAA+_ATPase"/>
</dbReference>
<dbReference type="GO" id="GO:0005524">
    <property type="term" value="F:ATP binding"/>
    <property type="evidence" value="ECO:0007669"/>
    <property type="project" value="UniProtKB-UniRule"/>
</dbReference>
<keyword evidence="3 4" id="KW-0067">ATP-binding</keyword>
<protein>
    <recommendedName>
        <fullName evidence="4">Vesicle-fusing ATPase</fullName>
        <ecNumber evidence="4">3.6.4.6</ecNumber>
    </recommendedName>
</protein>
<dbReference type="InterPro" id="IPR041569">
    <property type="entry name" value="AAA_lid_3"/>
</dbReference>
<keyword evidence="4" id="KW-0931">ER-Golgi transport</keyword>
<evidence type="ECO:0000313" key="7">
    <source>
        <dbReference type="Proteomes" id="UP000053676"/>
    </source>
</evidence>
<dbReference type="OMA" id="KKQPPNR"/>
<dbReference type="Pfam" id="PF17862">
    <property type="entry name" value="AAA_lid_3"/>
    <property type="match status" value="1"/>
</dbReference>
<dbReference type="PANTHER" id="PTHR23078">
    <property type="entry name" value="VESICULAR-FUSION PROTEIN NSF"/>
    <property type="match status" value="1"/>
</dbReference>
<dbReference type="Pfam" id="PF00004">
    <property type="entry name" value="AAA"/>
    <property type="match status" value="1"/>
</dbReference>
<comment type="subcellular location">
    <subcellularLocation>
        <location evidence="4">Cytoplasm</location>
    </subcellularLocation>
</comment>
<dbReference type="InterPro" id="IPR039812">
    <property type="entry name" value="Vesicle-fus_ATPase"/>
</dbReference>
<dbReference type="OrthoDB" id="9982946at2759"/>
<dbReference type="SUPFAM" id="SSF52540">
    <property type="entry name" value="P-loop containing nucleoside triphosphate hydrolases"/>
    <property type="match status" value="2"/>
</dbReference>
<keyword evidence="4" id="KW-0963">Cytoplasm</keyword>
<dbReference type="PANTHER" id="PTHR23078:SF3">
    <property type="entry name" value="VESICLE-FUSING ATPASE"/>
    <property type="match status" value="1"/>
</dbReference>
<comment type="catalytic activity">
    <reaction evidence="4">
        <text>ATP + H2O = ADP + phosphate + H(+)</text>
        <dbReference type="Rhea" id="RHEA:13065"/>
        <dbReference type="ChEBI" id="CHEBI:15377"/>
        <dbReference type="ChEBI" id="CHEBI:15378"/>
        <dbReference type="ChEBI" id="CHEBI:30616"/>
        <dbReference type="ChEBI" id="CHEBI:43474"/>
        <dbReference type="ChEBI" id="CHEBI:456216"/>
        <dbReference type="EC" id="3.6.4.6"/>
    </reaction>
</comment>
<evidence type="ECO:0000256" key="1">
    <source>
        <dbReference type="ARBA" id="ARBA00006914"/>
    </source>
</evidence>
<dbReference type="GO" id="GO:0005795">
    <property type="term" value="C:Golgi stack"/>
    <property type="evidence" value="ECO:0007669"/>
    <property type="project" value="TreeGrafter"/>
</dbReference>
<dbReference type="GO" id="GO:0046872">
    <property type="term" value="F:metal ion binding"/>
    <property type="evidence" value="ECO:0007669"/>
    <property type="project" value="UniProtKB-UniRule"/>
</dbReference>
<evidence type="ECO:0000256" key="3">
    <source>
        <dbReference type="ARBA" id="ARBA00022840"/>
    </source>
</evidence>
<dbReference type="FunFam" id="3.40.50.300:FF:002373">
    <property type="entry name" value="Vesicle-fusing ATPase, putative"/>
    <property type="match status" value="1"/>
</dbReference>
<comment type="function">
    <text evidence="4">Required for vesicle-mediated transport. Catalyzes the fusion of transport vesicles within the Golgi cisternae. Is also required for transport from the endoplasmic reticulum to the Golgi stack. Seems to function as a fusion protein required for the delivery of cargo proteins to all compartments of the Golgi stack independent of vesicle origin.</text>
</comment>
<keyword evidence="7" id="KW-1185">Reference proteome</keyword>
<evidence type="ECO:0000313" key="6">
    <source>
        <dbReference type="EMBL" id="ETN75765.1"/>
    </source>
</evidence>
<keyword evidence="4" id="KW-0653">Protein transport</keyword>
<keyword evidence="4" id="KW-0479">Metal-binding</keyword>
<evidence type="ECO:0000259" key="5">
    <source>
        <dbReference type="SMART" id="SM00382"/>
    </source>
</evidence>
<organism evidence="6 7">
    <name type="scientific">Necator americanus</name>
    <name type="common">Human hookworm</name>
    <dbReference type="NCBI Taxonomy" id="51031"/>
    <lineage>
        <taxon>Eukaryota</taxon>
        <taxon>Metazoa</taxon>
        <taxon>Ecdysozoa</taxon>
        <taxon>Nematoda</taxon>
        <taxon>Chromadorea</taxon>
        <taxon>Rhabditida</taxon>
        <taxon>Rhabditina</taxon>
        <taxon>Rhabditomorpha</taxon>
        <taxon>Strongyloidea</taxon>
        <taxon>Ancylostomatidae</taxon>
        <taxon>Bunostominae</taxon>
        <taxon>Necator</taxon>
    </lineage>
</organism>
<accession>W2T1B0</accession>
<reference evidence="7" key="1">
    <citation type="journal article" date="2014" name="Nat. Genet.">
        <title>Genome of the human hookworm Necator americanus.</title>
        <authorList>
            <person name="Tang Y.T."/>
            <person name="Gao X."/>
            <person name="Rosa B.A."/>
            <person name="Abubucker S."/>
            <person name="Hallsworth-Pepin K."/>
            <person name="Martin J."/>
            <person name="Tyagi R."/>
            <person name="Heizer E."/>
            <person name="Zhang X."/>
            <person name="Bhonagiri-Palsikar V."/>
            <person name="Minx P."/>
            <person name="Warren W.C."/>
            <person name="Wang Q."/>
            <person name="Zhan B."/>
            <person name="Hotez P.J."/>
            <person name="Sternberg P.W."/>
            <person name="Dougall A."/>
            <person name="Gaze S.T."/>
            <person name="Mulvenna J."/>
            <person name="Sotillo J."/>
            <person name="Ranganathan S."/>
            <person name="Rabelo E.M."/>
            <person name="Wilson R.K."/>
            <person name="Felgner P.L."/>
            <person name="Bethony J."/>
            <person name="Hawdon J.M."/>
            <person name="Gasser R.B."/>
            <person name="Loukas A."/>
            <person name="Mitreva M."/>
        </authorList>
    </citation>
    <scope>NUCLEOTIDE SEQUENCE [LARGE SCALE GENOMIC DNA]</scope>
</reference>
<dbReference type="Gene3D" id="3.40.50.300">
    <property type="entry name" value="P-loop containing nucleotide triphosphate hydrolases"/>
    <property type="match status" value="2"/>
</dbReference>
<evidence type="ECO:0000256" key="2">
    <source>
        <dbReference type="ARBA" id="ARBA00022741"/>
    </source>
</evidence>
<dbReference type="EMBL" id="KI660275">
    <property type="protein sequence ID" value="ETN75765.1"/>
    <property type="molecule type" value="Genomic_DNA"/>
</dbReference>
<dbReference type="InterPro" id="IPR003959">
    <property type="entry name" value="ATPase_AAA_core"/>
</dbReference>
<name>W2T1B0_NECAM</name>
<dbReference type="CDD" id="cd00009">
    <property type="entry name" value="AAA"/>
    <property type="match status" value="1"/>
</dbReference>
<keyword evidence="4" id="KW-0460">Magnesium</keyword>
<feature type="domain" description="AAA+ ATPase" evidence="5">
    <location>
        <begin position="164"/>
        <end position="300"/>
    </location>
</feature>
<dbReference type="Gene3D" id="1.10.8.60">
    <property type="match status" value="3"/>
</dbReference>
<dbReference type="AlphaFoldDB" id="W2T1B0"/>
<dbReference type="GO" id="GO:0035494">
    <property type="term" value="P:SNARE complex disassembly"/>
    <property type="evidence" value="ECO:0007669"/>
    <property type="project" value="InterPro"/>
</dbReference>
<comment type="cofactor">
    <cofactor evidence="4">
        <name>Mg(2+)</name>
        <dbReference type="ChEBI" id="CHEBI:18420"/>
    </cofactor>
    <text evidence="4">Binds 1 Mg(2+) ion per subunit.</text>
</comment>
<gene>
    <name evidence="6" type="ORF">NECAME_12151</name>
</gene>
<comment type="similarity">
    <text evidence="1 4">Belongs to the AAA ATPase family.</text>
</comment>
<dbReference type="InterPro" id="IPR027417">
    <property type="entry name" value="P-loop_NTPase"/>
</dbReference>
<dbReference type="Proteomes" id="UP000053676">
    <property type="component" value="Unassembled WGS sequence"/>
</dbReference>
<keyword evidence="4" id="KW-0813">Transport</keyword>
<dbReference type="GO" id="GO:0006891">
    <property type="term" value="P:intra-Golgi vesicle-mediated transport"/>
    <property type="evidence" value="ECO:0007669"/>
    <property type="project" value="TreeGrafter"/>
</dbReference>